<dbReference type="AlphaFoldDB" id="A0AB36ZU76"/>
<accession>A0AB36ZU76</accession>
<dbReference type="InterPro" id="IPR044068">
    <property type="entry name" value="CB"/>
</dbReference>
<evidence type="ECO:0000256" key="1">
    <source>
        <dbReference type="ARBA" id="ARBA00008857"/>
    </source>
</evidence>
<dbReference type="PROSITE" id="PS51900">
    <property type="entry name" value="CB"/>
    <property type="match status" value="1"/>
</dbReference>
<dbReference type="Gene3D" id="3.30.160.390">
    <property type="entry name" value="Integrase, DNA-binding domain"/>
    <property type="match status" value="1"/>
</dbReference>
<dbReference type="PANTHER" id="PTHR30629:SF2">
    <property type="entry name" value="PROPHAGE INTEGRASE INTS-RELATED"/>
    <property type="match status" value="1"/>
</dbReference>
<organism evidence="6 7">
    <name type="scientific">Malaciobacter marinus</name>
    <dbReference type="NCBI Taxonomy" id="505249"/>
    <lineage>
        <taxon>Bacteria</taxon>
        <taxon>Pseudomonadati</taxon>
        <taxon>Campylobacterota</taxon>
        <taxon>Epsilonproteobacteria</taxon>
        <taxon>Campylobacterales</taxon>
        <taxon>Arcobacteraceae</taxon>
        <taxon>Malaciobacter</taxon>
    </lineage>
</organism>
<protein>
    <submittedName>
        <fullName evidence="6">Integrase-like protein</fullName>
    </submittedName>
</protein>
<gene>
    <name evidence="6" type="ORF">B0F89_12437</name>
</gene>
<proteinExistence type="inferred from homology"/>
<evidence type="ECO:0000259" key="5">
    <source>
        <dbReference type="PROSITE" id="PS51900"/>
    </source>
</evidence>
<dbReference type="InterPro" id="IPR025166">
    <property type="entry name" value="Integrase_DNA_bind_dom"/>
</dbReference>
<dbReference type="Gene3D" id="1.10.150.130">
    <property type="match status" value="1"/>
</dbReference>
<sequence>MPKISKPLTTTEIKNFKPKDKQYKKPDGRGLWLVVRPTGGKYWRYDFKYGGKNLSMSFGVYPGVGLKEAREKRDAARELLSKNINPISEKRIKKASESLTLQNVIDEWIDLRKKSSSTATITQNKRILKNITDWLGNIAIKDIKRADIISALEKLQSRGVIETAHRLLSLINNIHVRCYKRIY</sequence>
<keyword evidence="3 4" id="KW-0238">DNA-binding</keyword>
<dbReference type="GO" id="GO:0015074">
    <property type="term" value="P:DNA integration"/>
    <property type="evidence" value="ECO:0007669"/>
    <property type="project" value="UniProtKB-KW"/>
</dbReference>
<feature type="domain" description="Core-binding (CB)" evidence="5">
    <location>
        <begin position="99"/>
        <end position="179"/>
    </location>
</feature>
<dbReference type="InterPro" id="IPR038488">
    <property type="entry name" value="Integrase_DNA-bd_sf"/>
</dbReference>
<dbReference type="InterPro" id="IPR010998">
    <property type="entry name" value="Integrase_recombinase_N"/>
</dbReference>
<dbReference type="RefSeq" id="WP_228153569.1">
    <property type="nucleotide sequence ID" value="NZ_PTIW01000024.1"/>
</dbReference>
<dbReference type="Proteomes" id="UP000239861">
    <property type="component" value="Unassembled WGS sequence"/>
</dbReference>
<dbReference type="GO" id="GO:0003677">
    <property type="term" value="F:DNA binding"/>
    <property type="evidence" value="ECO:0007669"/>
    <property type="project" value="UniProtKB-UniRule"/>
</dbReference>
<evidence type="ECO:0000313" key="6">
    <source>
        <dbReference type="EMBL" id="PPK60319.1"/>
    </source>
</evidence>
<reference evidence="6 7" key="1">
    <citation type="submission" date="2018-02" db="EMBL/GenBank/DDBJ databases">
        <title>Subsurface microbial communities from deep shales in Ohio and West Virginia, USA.</title>
        <authorList>
            <person name="Wrighton K."/>
        </authorList>
    </citation>
    <scope>NUCLEOTIDE SEQUENCE [LARGE SCALE GENOMIC DNA]</scope>
    <source>
        <strain evidence="6 7">MARC-MIP3H16</strain>
    </source>
</reference>
<evidence type="ECO:0000313" key="7">
    <source>
        <dbReference type="Proteomes" id="UP000239861"/>
    </source>
</evidence>
<dbReference type="SUPFAM" id="SSF56349">
    <property type="entry name" value="DNA breaking-rejoining enzymes"/>
    <property type="match status" value="1"/>
</dbReference>
<evidence type="ECO:0000256" key="3">
    <source>
        <dbReference type="ARBA" id="ARBA00023125"/>
    </source>
</evidence>
<dbReference type="InterPro" id="IPR011010">
    <property type="entry name" value="DNA_brk_join_enz"/>
</dbReference>
<dbReference type="PANTHER" id="PTHR30629">
    <property type="entry name" value="PROPHAGE INTEGRASE"/>
    <property type="match status" value="1"/>
</dbReference>
<comment type="caution">
    <text evidence="6">The sequence shown here is derived from an EMBL/GenBank/DDBJ whole genome shotgun (WGS) entry which is preliminary data.</text>
</comment>
<dbReference type="EMBL" id="PTIW01000024">
    <property type="protein sequence ID" value="PPK60319.1"/>
    <property type="molecule type" value="Genomic_DNA"/>
</dbReference>
<comment type="similarity">
    <text evidence="1">Belongs to the 'phage' integrase family.</text>
</comment>
<dbReference type="InterPro" id="IPR053876">
    <property type="entry name" value="Phage_int_M"/>
</dbReference>
<evidence type="ECO:0000256" key="4">
    <source>
        <dbReference type="PROSITE-ProRule" id="PRU01248"/>
    </source>
</evidence>
<dbReference type="InterPro" id="IPR050808">
    <property type="entry name" value="Phage_Integrase"/>
</dbReference>
<dbReference type="Pfam" id="PF13356">
    <property type="entry name" value="Arm-DNA-bind_3"/>
    <property type="match status" value="1"/>
</dbReference>
<evidence type="ECO:0000256" key="2">
    <source>
        <dbReference type="ARBA" id="ARBA00022908"/>
    </source>
</evidence>
<keyword evidence="2" id="KW-0229">DNA integration</keyword>
<dbReference type="Pfam" id="PF22022">
    <property type="entry name" value="Phage_int_M"/>
    <property type="match status" value="1"/>
</dbReference>
<name>A0AB36ZU76_9BACT</name>